<dbReference type="SUPFAM" id="SSF52540">
    <property type="entry name" value="P-loop containing nucleoside triphosphate hydrolases"/>
    <property type="match status" value="1"/>
</dbReference>
<dbReference type="PROSITE" id="PS50893">
    <property type="entry name" value="ABC_TRANSPORTER_2"/>
    <property type="match status" value="1"/>
</dbReference>
<evidence type="ECO:0000256" key="2">
    <source>
        <dbReference type="ARBA" id="ARBA00022840"/>
    </source>
</evidence>
<keyword evidence="5" id="KW-1185">Reference proteome</keyword>
<dbReference type="GO" id="GO:0005524">
    <property type="term" value="F:ATP binding"/>
    <property type="evidence" value="ECO:0007669"/>
    <property type="project" value="UniProtKB-KW"/>
</dbReference>
<organism evidence="4 5">
    <name type="scientific">Isoptericola haloaureus</name>
    <dbReference type="NCBI Taxonomy" id="1542902"/>
    <lineage>
        <taxon>Bacteria</taxon>
        <taxon>Bacillati</taxon>
        <taxon>Actinomycetota</taxon>
        <taxon>Actinomycetes</taxon>
        <taxon>Micrococcales</taxon>
        <taxon>Promicromonosporaceae</taxon>
        <taxon>Isoptericola</taxon>
    </lineage>
</organism>
<evidence type="ECO:0000259" key="3">
    <source>
        <dbReference type="PROSITE" id="PS50893"/>
    </source>
</evidence>
<name>A0ABU7Z5H8_9MICO</name>
<protein>
    <submittedName>
        <fullName evidence="4">ABC transporter ATP-binding protein</fullName>
    </submittedName>
</protein>
<feature type="domain" description="ABC transporter" evidence="3">
    <location>
        <begin position="9"/>
        <end position="256"/>
    </location>
</feature>
<accession>A0ABU7Z5H8</accession>
<dbReference type="Proteomes" id="UP001310387">
    <property type="component" value="Unassembled WGS sequence"/>
</dbReference>
<dbReference type="PANTHER" id="PTHR43158">
    <property type="entry name" value="SKFA PEPTIDE EXPORT ATP-BINDING PROTEIN SKFE"/>
    <property type="match status" value="1"/>
</dbReference>
<evidence type="ECO:0000256" key="1">
    <source>
        <dbReference type="ARBA" id="ARBA00022741"/>
    </source>
</evidence>
<dbReference type="PANTHER" id="PTHR43158:SF5">
    <property type="entry name" value="ABC TRANSPORTER, ATP-BINDING PROTEIN"/>
    <property type="match status" value="1"/>
</dbReference>
<dbReference type="EMBL" id="JBAGLP010000116">
    <property type="protein sequence ID" value="MEG3614680.1"/>
    <property type="molecule type" value="Genomic_DNA"/>
</dbReference>
<gene>
    <name evidence="4" type="ORF">V5O49_06030</name>
</gene>
<keyword evidence="1" id="KW-0547">Nucleotide-binding</keyword>
<comment type="caution">
    <text evidence="4">The sequence shown here is derived from an EMBL/GenBank/DDBJ whole genome shotgun (WGS) entry which is preliminary data.</text>
</comment>
<evidence type="ECO:0000313" key="4">
    <source>
        <dbReference type="EMBL" id="MEG3614680.1"/>
    </source>
</evidence>
<proteinExistence type="predicted"/>
<sequence length="334" mass="36109">MTAPAPFGARLDDVVVRFGRQRRVTRDGGTFREDASTALDGASLTIRPGTITGVLGRNGAGKTTMLSLLAAYRRPTSGRVAVGAGDDPAAWEDPWENPWATSNVQLVSEGGGVQDDEKLRETLKYYADLRPHWDAEAAERLLDLFEISTRKKPNALSRGKRSAVGAVLGLASRAPLTIFDEVYLGMDAPTRYAFYDEILADYAAHPRTILLSSHLVEEVERLFEDVVVLDGGRVLLAETAEEMARRGFSLTGPTTAVERLAGDRKVLHRQQLGGTVQVTLEGAPDDGTRAAAREAGVELGHLPLQDLFVRLTDPAAHRATVAGRDADASRGARR</sequence>
<dbReference type="InterPro" id="IPR003593">
    <property type="entry name" value="AAA+_ATPase"/>
</dbReference>
<dbReference type="InterPro" id="IPR003439">
    <property type="entry name" value="ABC_transporter-like_ATP-bd"/>
</dbReference>
<reference evidence="4" key="2">
    <citation type="submission" date="2024-02" db="EMBL/GenBank/DDBJ databases">
        <authorList>
            <person name="Prathaban M."/>
            <person name="Mythili R."/>
            <person name="Sharmila Devi N."/>
            <person name="Sobanaa M."/>
            <person name="Prathiviraj R."/>
            <person name="Selvin J."/>
        </authorList>
    </citation>
    <scope>NUCLEOTIDE SEQUENCE</scope>
    <source>
        <strain evidence="4">MP1014</strain>
    </source>
</reference>
<evidence type="ECO:0000313" key="5">
    <source>
        <dbReference type="Proteomes" id="UP001310387"/>
    </source>
</evidence>
<reference evidence="4" key="1">
    <citation type="journal article" date="2024" name="Antonie Van Leeuwenhoek">
        <title>Isoptericola haloaureus sp. nov., a dimorphic actinobacterium isolated from mangrove sediments of southeast India, implicating biosaline agricultural significance through nitrogen fixation and salt tolerance genes.</title>
        <authorList>
            <person name="Prathaban M."/>
            <person name="Prathiviraj R."/>
            <person name="Ravichandran M."/>
            <person name="Natarajan S.D."/>
            <person name="Sobanaa M."/>
            <person name="Hari Krishna Kumar S."/>
            <person name="Chandrasekar V."/>
            <person name="Selvin J."/>
        </authorList>
    </citation>
    <scope>NUCLEOTIDE SEQUENCE</scope>
    <source>
        <strain evidence="4">MP1014</strain>
    </source>
</reference>
<dbReference type="Gene3D" id="3.40.50.300">
    <property type="entry name" value="P-loop containing nucleotide triphosphate hydrolases"/>
    <property type="match status" value="1"/>
</dbReference>
<keyword evidence="2 4" id="KW-0067">ATP-binding</keyword>
<dbReference type="InterPro" id="IPR027417">
    <property type="entry name" value="P-loop_NTPase"/>
</dbReference>
<dbReference type="Pfam" id="PF00005">
    <property type="entry name" value="ABC_tran"/>
    <property type="match status" value="1"/>
</dbReference>
<dbReference type="RefSeq" id="WP_332901442.1">
    <property type="nucleotide sequence ID" value="NZ_JBAGLP010000116.1"/>
</dbReference>
<dbReference type="SMART" id="SM00382">
    <property type="entry name" value="AAA"/>
    <property type="match status" value="1"/>
</dbReference>